<evidence type="ECO:0008006" key="4">
    <source>
        <dbReference type="Google" id="ProtNLM"/>
    </source>
</evidence>
<dbReference type="Gene3D" id="6.20.150.10">
    <property type="match status" value="1"/>
</dbReference>
<reference evidence="2 3" key="1">
    <citation type="submission" date="2018-01" db="EMBL/GenBank/DDBJ databases">
        <title>Whole genome analyses suggest that Burkholderia sensu lato contains two further novel genera in the rhizoxinica-symbiotica group Mycetohabitans gen. nov., and Trinickia gen. nov.: implications for the evolution of diazotrophy and nodulation in the Burkholderiaceae.</title>
        <authorList>
            <person name="Estrada-de los Santos P."/>
            <person name="Palmer M."/>
            <person name="Chavez-Ramirez B."/>
            <person name="Beukes C."/>
            <person name="Steenkamp E.T."/>
            <person name="Hirsch A.M."/>
            <person name="Manyaka P."/>
            <person name="Maluk M."/>
            <person name="Lafos M."/>
            <person name="Crook M."/>
            <person name="Gross E."/>
            <person name="Simon M.F."/>
            <person name="Bueno dos Reis Junior F."/>
            <person name="Poole P.S."/>
            <person name="Venter S.N."/>
            <person name="James E.K."/>
        </authorList>
    </citation>
    <scope>NUCLEOTIDE SEQUENCE [LARGE SCALE GENOMIC DNA]</scope>
    <source>
        <strain evidence="2 3">GP25-8</strain>
    </source>
</reference>
<feature type="compositionally biased region" description="Acidic residues" evidence="1">
    <location>
        <begin position="111"/>
        <end position="121"/>
    </location>
</feature>
<accession>A0A2N7W3T0</accession>
<evidence type="ECO:0000256" key="1">
    <source>
        <dbReference type="SAM" id="MobiDB-lite"/>
    </source>
</evidence>
<organism evidence="2 3">
    <name type="scientific">Trinickia soli</name>
    <dbReference type="NCBI Taxonomy" id="380675"/>
    <lineage>
        <taxon>Bacteria</taxon>
        <taxon>Pseudomonadati</taxon>
        <taxon>Pseudomonadota</taxon>
        <taxon>Betaproteobacteria</taxon>
        <taxon>Burkholderiales</taxon>
        <taxon>Burkholderiaceae</taxon>
        <taxon>Trinickia</taxon>
    </lineage>
</organism>
<feature type="region of interest" description="Disordered" evidence="1">
    <location>
        <begin position="109"/>
        <end position="141"/>
    </location>
</feature>
<protein>
    <recommendedName>
        <fullName evidence="4">Rhs element Vgr protein</fullName>
    </recommendedName>
</protein>
<comment type="caution">
    <text evidence="2">The sequence shown here is derived from an EMBL/GenBank/DDBJ whole genome shotgun (WGS) entry which is preliminary data.</text>
</comment>
<proteinExistence type="predicted"/>
<dbReference type="AlphaFoldDB" id="A0A2N7W3T0"/>
<name>A0A2N7W3T0_9BURK</name>
<sequence length="141" mass="15790">MDDRTYGYVIGFLFRWDKNASPYIVDDEKKRQSVWLVKTKNGKTITLDDSDDTPSITIADENQNIITFDTKKNEISIVSQGNLTVTATETLTLKGKNVEVQAQEKVKLDASEIDLTAEMEEPPPPPATQPPKTPQPPKARQ</sequence>
<dbReference type="EMBL" id="PNYB01000011">
    <property type="protein sequence ID" value="PMS24057.1"/>
    <property type="molecule type" value="Genomic_DNA"/>
</dbReference>
<gene>
    <name evidence="2" type="ORF">C0Z19_14600</name>
</gene>
<keyword evidence="3" id="KW-1185">Reference proteome</keyword>
<feature type="compositionally biased region" description="Pro residues" evidence="1">
    <location>
        <begin position="122"/>
        <end position="141"/>
    </location>
</feature>
<dbReference type="Proteomes" id="UP000235347">
    <property type="component" value="Unassembled WGS sequence"/>
</dbReference>
<evidence type="ECO:0000313" key="3">
    <source>
        <dbReference type="Proteomes" id="UP000235347"/>
    </source>
</evidence>
<evidence type="ECO:0000313" key="2">
    <source>
        <dbReference type="EMBL" id="PMS24057.1"/>
    </source>
</evidence>